<organism evidence="4 5">
    <name type="scientific">Nocardioides euryhalodurans</name>
    <dbReference type="NCBI Taxonomy" id="2518370"/>
    <lineage>
        <taxon>Bacteria</taxon>
        <taxon>Bacillati</taxon>
        <taxon>Actinomycetota</taxon>
        <taxon>Actinomycetes</taxon>
        <taxon>Propionibacteriales</taxon>
        <taxon>Nocardioidaceae</taxon>
        <taxon>Nocardioides</taxon>
    </lineage>
</organism>
<evidence type="ECO:0000256" key="1">
    <source>
        <dbReference type="ARBA" id="ARBA00023122"/>
    </source>
</evidence>
<reference evidence="4 5" key="1">
    <citation type="submission" date="2019-03" db="EMBL/GenBank/DDBJ databases">
        <title>Three New Species of Nocardioides, Nocardioides euryhalodurans sp. nov., Nocardioides seonyuensis sp. nov. and Nocardioides eburneoflavus sp. nov., Iolated from Soil.</title>
        <authorList>
            <person name="Roh S.G."/>
            <person name="Lee C."/>
            <person name="Kim M.-K."/>
            <person name="Kim S.B."/>
        </authorList>
    </citation>
    <scope>NUCLEOTIDE SEQUENCE [LARGE SCALE GENOMIC DNA]</scope>
    <source>
        <strain evidence="4 5">MMS17-SY117</strain>
    </source>
</reference>
<evidence type="ECO:0000259" key="3">
    <source>
        <dbReference type="PROSITE" id="PS51371"/>
    </source>
</evidence>
<dbReference type="SMART" id="SM00116">
    <property type="entry name" value="CBS"/>
    <property type="match status" value="2"/>
</dbReference>
<dbReference type="OrthoDB" id="9799454at2"/>
<proteinExistence type="predicted"/>
<evidence type="ECO:0000313" key="5">
    <source>
        <dbReference type="Proteomes" id="UP000294894"/>
    </source>
</evidence>
<dbReference type="InterPro" id="IPR051257">
    <property type="entry name" value="Diverse_CBS-Domain"/>
</dbReference>
<accession>A0A4P7GPI3</accession>
<keyword evidence="1 2" id="KW-0129">CBS domain</keyword>
<sequence length="197" mass="21001">MLVLEVMSRHPVTVRAGTPVKVALRLLADHRITVLPVVSADGIVRGVVSEADLIREVLPPDPRAHEIPQARGDARASIVDEVMSAHALTVHPDTDLAEAVELLTSTTAKSLPVVDRRGRLQGVLSRSDVVRLLARSDDEIERQVDELLRSTGLAGWLVEVADGSVSLLGPGQDATVARLLAETVPGVLDVTASEEQS</sequence>
<dbReference type="Proteomes" id="UP000294894">
    <property type="component" value="Chromosome"/>
</dbReference>
<dbReference type="PANTHER" id="PTHR43080">
    <property type="entry name" value="CBS DOMAIN-CONTAINING PROTEIN CBSX3, MITOCHONDRIAL"/>
    <property type="match status" value="1"/>
</dbReference>
<dbReference type="InterPro" id="IPR046342">
    <property type="entry name" value="CBS_dom_sf"/>
</dbReference>
<dbReference type="PANTHER" id="PTHR43080:SF29">
    <property type="entry name" value="OS02G0818000 PROTEIN"/>
    <property type="match status" value="1"/>
</dbReference>
<feature type="domain" description="CBS" evidence="3">
    <location>
        <begin position="7"/>
        <end position="67"/>
    </location>
</feature>
<protein>
    <submittedName>
        <fullName evidence="4">CBS domain-containing protein</fullName>
    </submittedName>
</protein>
<name>A0A4P7GPI3_9ACTN</name>
<evidence type="ECO:0000313" key="4">
    <source>
        <dbReference type="EMBL" id="QBR93884.1"/>
    </source>
</evidence>
<dbReference type="AlphaFoldDB" id="A0A4P7GPI3"/>
<evidence type="ECO:0000256" key="2">
    <source>
        <dbReference type="PROSITE-ProRule" id="PRU00703"/>
    </source>
</evidence>
<dbReference type="SUPFAM" id="SSF54631">
    <property type="entry name" value="CBS-domain pair"/>
    <property type="match status" value="1"/>
</dbReference>
<feature type="domain" description="CBS" evidence="3">
    <location>
        <begin position="83"/>
        <end position="139"/>
    </location>
</feature>
<dbReference type="Gene3D" id="3.10.580.10">
    <property type="entry name" value="CBS-domain"/>
    <property type="match status" value="1"/>
</dbReference>
<dbReference type="Pfam" id="PF00571">
    <property type="entry name" value="CBS"/>
    <property type="match status" value="2"/>
</dbReference>
<dbReference type="RefSeq" id="WP_135079748.1">
    <property type="nucleotide sequence ID" value="NZ_CP038267.1"/>
</dbReference>
<dbReference type="KEGG" id="noy:EXE57_17535"/>
<gene>
    <name evidence="4" type="ORF">EXE57_17535</name>
</gene>
<keyword evidence="5" id="KW-1185">Reference proteome</keyword>
<dbReference type="EMBL" id="CP038267">
    <property type="protein sequence ID" value="QBR93884.1"/>
    <property type="molecule type" value="Genomic_DNA"/>
</dbReference>
<dbReference type="InterPro" id="IPR000644">
    <property type="entry name" value="CBS_dom"/>
</dbReference>
<dbReference type="PROSITE" id="PS51371">
    <property type="entry name" value="CBS"/>
    <property type="match status" value="2"/>
</dbReference>